<protein>
    <recommendedName>
        <fullName evidence="5">DUF2933 domain-containing protein</fullName>
    </recommendedName>
</protein>
<organism evidence="3 4">
    <name type="scientific">Brevundimonas viscosa</name>
    <dbReference type="NCBI Taxonomy" id="871741"/>
    <lineage>
        <taxon>Bacteria</taxon>
        <taxon>Pseudomonadati</taxon>
        <taxon>Pseudomonadota</taxon>
        <taxon>Alphaproteobacteria</taxon>
        <taxon>Caulobacterales</taxon>
        <taxon>Caulobacteraceae</taxon>
        <taxon>Brevundimonas</taxon>
    </lineage>
</organism>
<keyword evidence="2" id="KW-1133">Transmembrane helix</keyword>
<accession>A0A1I6T1F1</accession>
<evidence type="ECO:0000256" key="1">
    <source>
        <dbReference type="SAM" id="MobiDB-lite"/>
    </source>
</evidence>
<dbReference type="InterPro" id="IPR021682">
    <property type="entry name" value="DUF2933"/>
</dbReference>
<proteinExistence type="predicted"/>
<evidence type="ECO:0000313" key="3">
    <source>
        <dbReference type="EMBL" id="SFS82940.1"/>
    </source>
</evidence>
<evidence type="ECO:0000313" key="4">
    <source>
        <dbReference type="Proteomes" id="UP000198788"/>
    </source>
</evidence>
<sequence>MRTNLGLAAKVVIGLFALTLLALLAFEHRMHLLGWAPLLLLLLCPLMHFTMHGRHGSHGGHAQAPRAQDPDSGRAP</sequence>
<name>A0A1I6T1F1_9CAUL</name>
<keyword evidence="2" id="KW-0812">Transmembrane</keyword>
<dbReference type="RefSeq" id="WP_092312238.1">
    <property type="nucleotide sequence ID" value="NZ_FOZV01000007.1"/>
</dbReference>
<evidence type="ECO:0000256" key="2">
    <source>
        <dbReference type="SAM" id="Phobius"/>
    </source>
</evidence>
<dbReference type="STRING" id="871741.SAMN05192570_2855"/>
<gene>
    <name evidence="3" type="ORF">SAMN05192570_2855</name>
</gene>
<feature type="transmembrane region" description="Helical" evidence="2">
    <location>
        <begin position="32"/>
        <end position="51"/>
    </location>
</feature>
<dbReference type="Pfam" id="PF11666">
    <property type="entry name" value="DUF2933"/>
    <property type="match status" value="1"/>
</dbReference>
<keyword evidence="4" id="KW-1185">Reference proteome</keyword>
<dbReference type="EMBL" id="FOZV01000007">
    <property type="protein sequence ID" value="SFS82940.1"/>
    <property type="molecule type" value="Genomic_DNA"/>
</dbReference>
<dbReference type="AlphaFoldDB" id="A0A1I6T1F1"/>
<feature type="transmembrane region" description="Helical" evidence="2">
    <location>
        <begin position="7"/>
        <end position="26"/>
    </location>
</feature>
<dbReference type="Proteomes" id="UP000198788">
    <property type="component" value="Unassembled WGS sequence"/>
</dbReference>
<evidence type="ECO:0008006" key="5">
    <source>
        <dbReference type="Google" id="ProtNLM"/>
    </source>
</evidence>
<feature type="region of interest" description="Disordered" evidence="1">
    <location>
        <begin position="55"/>
        <end position="76"/>
    </location>
</feature>
<keyword evidence="2" id="KW-0472">Membrane</keyword>
<reference evidence="4" key="1">
    <citation type="submission" date="2016-10" db="EMBL/GenBank/DDBJ databases">
        <authorList>
            <person name="Varghese N."/>
            <person name="Submissions S."/>
        </authorList>
    </citation>
    <scope>NUCLEOTIDE SEQUENCE [LARGE SCALE GENOMIC DNA]</scope>
    <source>
        <strain evidence="4">CGMCC 1.10683</strain>
    </source>
</reference>